<feature type="region of interest" description="Disordered" evidence="2">
    <location>
        <begin position="22"/>
        <end position="80"/>
    </location>
</feature>
<dbReference type="EMBL" id="CCBQ010000019">
    <property type="protein sequence ID" value="CDO93206.1"/>
    <property type="molecule type" value="Genomic_DNA"/>
</dbReference>
<feature type="coiled-coil region" evidence="1">
    <location>
        <begin position="628"/>
        <end position="669"/>
    </location>
</feature>
<evidence type="ECO:0000256" key="2">
    <source>
        <dbReference type="SAM" id="MobiDB-lite"/>
    </source>
</evidence>
<feature type="coiled-coil region" evidence="1">
    <location>
        <begin position="230"/>
        <end position="285"/>
    </location>
</feature>
<proteinExistence type="predicted"/>
<dbReference type="OrthoDB" id="4036563at2759"/>
<feature type="compositionally biased region" description="Polar residues" evidence="2">
    <location>
        <begin position="66"/>
        <end position="79"/>
    </location>
</feature>
<dbReference type="AlphaFoldDB" id="A0A0A8L4U7"/>
<reference evidence="3 4" key="1">
    <citation type="submission" date="2014-03" db="EMBL/GenBank/DDBJ databases">
        <title>The genome of Kluyveromyces dobzhanskii.</title>
        <authorList>
            <person name="Nystedt B."/>
            <person name="Astrom S."/>
        </authorList>
    </citation>
    <scope>NUCLEOTIDE SEQUENCE [LARGE SCALE GENOMIC DNA]</scope>
    <source>
        <strain evidence="3 4">CBS 2104</strain>
    </source>
</reference>
<feature type="coiled-coil region" evidence="1">
    <location>
        <begin position="139"/>
        <end position="194"/>
    </location>
</feature>
<feature type="region of interest" description="Disordered" evidence="2">
    <location>
        <begin position="670"/>
        <end position="695"/>
    </location>
</feature>
<dbReference type="Proteomes" id="UP000031516">
    <property type="component" value="Unassembled WGS sequence"/>
</dbReference>
<protein>
    <submittedName>
        <fullName evidence="3">WGS project CCBQ000000000 data, contig 00099</fullName>
    </submittedName>
</protein>
<evidence type="ECO:0000313" key="3">
    <source>
        <dbReference type="EMBL" id="CDO93206.1"/>
    </source>
</evidence>
<evidence type="ECO:0000256" key="1">
    <source>
        <dbReference type="SAM" id="Coils"/>
    </source>
</evidence>
<name>A0A0A8L4U7_9SACH</name>
<organism evidence="3 4">
    <name type="scientific">Kluyveromyces dobzhanskii CBS 2104</name>
    <dbReference type="NCBI Taxonomy" id="1427455"/>
    <lineage>
        <taxon>Eukaryota</taxon>
        <taxon>Fungi</taxon>
        <taxon>Dikarya</taxon>
        <taxon>Ascomycota</taxon>
        <taxon>Saccharomycotina</taxon>
        <taxon>Saccharomycetes</taxon>
        <taxon>Saccharomycetales</taxon>
        <taxon>Saccharomycetaceae</taxon>
        <taxon>Kluyveromyces</taxon>
    </lineage>
</organism>
<sequence>MSNFFRDNSIGFKPRQNIFSKLRNVKDVESDESNGSSIMENPFFQRTEDSVKQSSPRDKPLPTKELIQSTPKSSPTKNQVCDEELEITEVREVPVSPQNPAALQKDANELPAANSSAVNVDNSSNDVLLEAFTNTQRICSNLKIELQKQQQKNTQQKDLIEKYKTEIVVVKENIHSHKNLLSALEEQIKVLKVNKLENYKSIKELSSSYKSLNEKVKLSISESEVLKTNFQQQKTIQKNLENAIQQKNRELDYKKKELDECSGQLSEEKIKYTELLQQLSSLKAEIVTGIKELLNTSDTSFGKRADILQNYFKTELQCVYENIKEGTSSAGKRVELSIGECTKNVAAELISVKELIRSSASSQTELVTQEAKQLTAVIPQIENILLEIQRVGSNNYSESKSFQESSFPSSIEHIIKTVNASTGNLQKLPDAIVSLGNKVTAAEIFESQITALNEKMHIALQQKTDMASMLKLKDHEIDEINNKLLLKNKELEEFSNTYSALQLDLSSVKESNELDKREFTKVQEENKAIITSLKSKLAAQSEISAILQKELNDSKNEIDTLNKKNSERSEEALVSKFEYESLQKQFQNVNIELVQAKAKELEFVEVNRNLKEQFDELESASSHTNSSFRKANDKVHTLEKEKSSLNLEKLDLIDKIEELESKLKRANIKNRPTAYFDPPKRKVNSTQTKPNEDDAFALSSDDLELTNPEYCSLTKPMETRRMPSKSAKGTRRKKLLLSDDLEESPKLKRTKRFR</sequence>
<feature type="coiled-coil region" evidence="1">
    <location>
        <begin position="544"/>
        <end position="599"/>
    </location>
</feature>
<accession>A0A0A8L4U7</accession>
<feature type="compositionally biased region" description="Basic and acidic residues" evidence="2">
    <location>
        <begin position="46"/>
        <end position="62"/>
    </location>
</feature>
<keyword evidence="4" id="KW-1185">Reference proteome</keyword>
<comment type="caution">
    <text evidence="3">The sequence shown here is derived from an EMBL/GenBank/DDBJ whole genome shotgun (WGS) entry which is preliminary data.</text>
</comment>
<keyword evidence="1" id="KW-0175">Coiled coil</keyword>
<gene>
    <name evidence="3" type="ORF">KLDO_g1508</name>
</gene>
<evidence type="ECO:0000313" key="4">
    <source>
        <dbReference type="Proteomes" id="UP000031516"/>
    </source>
</evidence>
<feature type="region of interest" description="Disordered" evidence="2">
    <location>
        <begin position="714"/>
        <end position="754"/>
    </location>
</feature>